<dbReference type="GO" id="GO:0015074">
    <property type="term" value="P:DNA integration"/>
    <property type="evidence" value="ECO:0007669"/>
    <property type="project" value="InterPro"/>
</dbReference>
<dbReference type="GO" id="GO:0016787">
    <property type="term" value="F:hydrolase activity"/>
    <property type="evidence" value="ECO:0007669"/>
    <property type="project" value="UniProtKB-KW"/>
</dbReference>
<dbReference type="Pfam" id="PF07727">
    <property type="entry name" value="RVT_2"/>
    <property type="match status" value="1"/>
</dbReference>
<dbReference type="PROSITE" id="PS50158">
    <property type="entry name" value="ZF_CCHC"/>
    <property type="match status" value="1"/>
</dbReference>
<dbReference type="Gene3D" id="4.10.60.10">
    <property type="entry name" value="Zinc finger, CCHC-type"/>
    <property type="match status" value="1"/>
</dbReference>
<dbReference type="InterPro" id="IPR036397">
    <property type="entry name" value="RNaseH_sf"/>
</dbReference>
<reference evidence="8" key="1">
    <citation type="journal article" date="2019" name="Sci. Rep.">
        <title>Draft genome of Tanacetum cinerariifolium, the natural source of mosquito coil.</title>
        <authorList>
            <person name="Yamashiro T."/>
            <person name="Shiraishi A."/>
            <person name="Satake H."/>
            <person name="Nakayama K."/>
        </authorList>
    </citation>
    <scope>NUCLEOTIDE SEQUENCE</scope>
</reference>
<dbReference type="EMBL" id="BKCJ010010711">
    <property type="protein sequence ID" value="GEU92796.1"/>
    <property type="molecule type" value="Genomic_DNA"/>
</dbReference>
<dbReference type="SUPFAM" id="SSF57756">
    <property type="entry name" value="Retrovirus zinc finger-like domains"/>
    <property type="match status" value="1"/>
</dbReference>
<dbReference type="InterPro" id="IPR012337">
    <property type="entry name" value="RNaseH-like_sf"/>
</dbReference>
<evidence type="ECO:0000256" key="5">
    <source>
        <dbReference type="SAM" id="MobiDB-lite"/>
    </source>
</evidence>
<organism evidence="8">
    <name type="scientific">Tanacetum cinerariifolium</name>
    <name type="common">Dalmatian daisy</name>
    <name type="synonym">Chrysanthemum cinerariifolium</name>
    <dbReference type="NCBI Taxonomy" id="118510"/>
    <lineage>
        <taxon>Eukaryota</taxon>
        <taxon>Viridiplantae</taxon>
        <taxon>Streptophyta</taxon>
        <taxon>Embryophyta</taxon>
        <taxon>Tracheophyta</taxon>
        <taxon>Spermatophyta</taxon>
        <taxon>Magnoliopsida</taxon>
        <taxon>eudicotyledons</taxon>
        <taxon>Gunneridae</taxon>
        <taxon>Pentapetalae</taxon>
        <taxon>asterids</taxon>
        <taxon>campanulids</taxon>
        <taxon>Asterales</taxon>
        <taxon>Asteraceae</taxon>
        <taxon>Asteroideae</taxon>
        <taxon>Anthemideae</taxon>
        <taxon>Anthemidinae</taxon>
        <taxon>Tanacetum</taxon>
    </lineage>
</organism>
<keyword evidence="3" id="KW-0862">Zinc</keyword>
<keyword evidence="1" id="KW-0479">Metal-binding</keyword>
<evidence type="ECO:0000259" key="6">
    <source>
        <dbReference type="PROSITE" id="PS50158"/>
    </source>
</evidence>
<accession>A0A6L2P397</accession>
<evidence type="ECO:0000256" key="2">
    <source>
        <dbReference type="ARBA" id="ARBA00022801"/>
    </source>
</evidence>
<keyword evidence="2" id="KW-0378">Hydrolase</keyword>
<dbReference type="GO" id="GO:0008270">
    <property type="term" value="F:zinc ion binding"/>
    <property type="evidence" value="ECO:0007669"/>
    <property type="project" value="UniProtKB-KW"/>
</dbReference>
<dbReference type="Pfam" id="PF14223">
    <property type="entry name" value="Retrotran_gag_2"/>
    <property type="match status" value="1"/>
</dbReference>
<evidence type="ECO:0000256" key="4">
    <source>
        <dbReference type="SAM" id="Coils"/>
    </source>
</evidence>
<feature type="region of interest" description="Disordered" evidence="5">
    <location>
        <begin position="458"/>
        <end position="488"/>
    </location>
</feature>
<name>A0A6L2P397_TANCI</name>
<gene>
    <name evidence="8" type="ORF">Tci_064774</name>
</gene>
<dbReference type="SUPFAM" id="SSF53098">
    <property type="entry name" value="Ribonuclease H-like"/>
    <property type="match status" value="1"/>
</dbReference>
<evidence type="ECO:0000256" key="3">
    <source>
        <dbReference type="PROSITE-ProRule" id="PRU00047"/>
    </source>
</evidence>
<dbReference type="Pfam" id="PF25597">
    <property type="entry name" value="SH3_retrovirus"/>
    <property type="match status" value="1"/>
</dbReference>
<evidence type="ECO:0000259" key="7">
    <source>
        <dbReference type="PROSITE" id="PS50994"/>
    </source>
</evidence>
<dbReference type="PANTHER" id="PTHR42648">
    <property type="entry name" value="TRANSPOSASE, PUTATIVE-RELATED"/>
    <property type="match status" value="1"/>
</dbReference>
<dbReference type="PANTHER" id="PTHR42648:SF32">
    <property type="entry name" value="RIBONUCLEASE H-LIKE DOMAIN, GAG-PRE-INTEGRASE DOMAIN PROTEIN-RELATED"/>
    <property type="match status" value="1"/>
</dbReference>
<keyword evidence="4" id="KW-0175">Coiled coil</keyword>
<evidence type="ECO:0000313" key="8">
    <source>
        <dbReference type="EMBL" id="GEU92796.1"/>
    </source>
</evidence>
<feature type="compositionally biased region" description="Polar residues" evidence="5">
    <location>
        <begin position="466"/>
        <end position="475"/>
    </location>
</feature>
<dbReference type="Pfam" id="PF00098">
    <property type="entry name" value="zf-CCHC"/>
    <property type="match status" value="1"/>
</dbReference>
<proteinExistence type="predicted"/>
<feature type="coiled-coil region" evidence="4">
    <location>
        <begin position="88"/>
        <end position="115"/>
    </location>
</feature>
<dbReference type="CDD" id="cd09272">
    <property type="entry name" value="RNase_HI_RT_Ty1"/>
    <property type="match status" value="1"/>
</dbReference>
<dbReference type="InterPro" id="IPR036875">
    <property type="entry name" value="Znf_CCHC_sf"/>
</dbReference>
<feature type="domain" description="CCHC-type" evidence="6">
    <location>
        <begin position="259"/>
        <end position="272"/>
    </location>
</feature>
<keyword evidence="3" id="KW-0863">Zinc-finger</keyword>
<comment type="caution">
    <text evidence="8">The sequence shown here is derived from an EMBL/GenBank/DDBJ whole genome shotgun (WGS) entry which is preliminary data.</text>
</comment>
<feature type="coiled-coil region" evidence="4">
    <location>
        <begin position="1342"/>
        <end position="1372"/>
    </location>
</feature>
<feature type="region of interest" description="Disordered" evidence="5">
    <location>
        <begin position="901"/>
        <end position="932"/>
    </location>
</feature>
<dbReference type="InterPro" id="IPR001878">
    <property type="entry name" value="Znf_CCHC"/>
</dbReference>
<dbReference type="Gene3D" id="3.30.420.10">
    <property type="entry name" value="Ribonuclease H-like superfamily/Ribonuclease H"/>
    <property type="match status" value="1"/>
</dbReference>
<protein>
    <submittedName>
        <fullName evidence="8">Ribonuclease H-like domain-containing protein</fullName>
    </submittedName>
</protein>
<dbReference type="InterPro" id="IPR013103">
    <property type="entry name" value="RVT_2"/>
</dbReference>
<dbReference type="SMART" id="SM00343">
    <property type="entry name" value="ZnF_C2HC"/>
    <property type="match status" value="2"/>
</dbReference>
<dbReference type="GO" id="GO:0003676">
    <property type="term" value="F:nucleic acid binding"/>
    <property type="evidence" value="ECO:0007669"/>
    <property type="project" value="InterPro"/>
</dbReference>
<feature type="domain" description="Integrase catalytic" evidence="7">
    <location>
        <begin position="657"/>
        <end position="747"/>
    </location>
</feature>
<dbReference type="InterPro" id="IPR001584">
    <property type="entry name" value="Integrase_cat-core"/>
</dbReference>
<evidence type="ECO:0000256" key="1">
    <source>
        <dbReference type="ARBA" id="ARBA00022723"/>
    </source>
</evidence>
<dbReference type="InterPro" id="IPR039537">
    <property type="entry name" value="Retrotran_Ty1/copia-like"/>
</dbReference>
<dbReference type="InterPro" id="IPR057670">
    <property type="entry name" value="SH3_retrovirus"/>
</dbReference>
<dbReference type="PROSITE" id="PS50994">
    <property type="entry name" value="INTEGRASE"/>
    <property type="match status" value="1"/>
</dbReference>
<sequence>MRIEQYFLMTDYSLWEVILNGDSPIPTRVIDGVVQPVAPTTAEQRLDRKNELKAREKRFGGNKKTKNVQKTLLKQQYKNFTGSSTESLDQIHDRLQKLISQLEIHRESLSQEEINLKFLRSLPTEWRTHTLIWRIKTNFEDQSLDDLFKSLKIYEAEVKISVVASVSVATAKVPVFTLPNVDTLSDAVIYSFFASQSNSPQLANDDLKQIDTDDLEEMDLKWQMAMLTMRVRILLHKTGRNLGANGTTSIGFDMSKVECYNCHRRGHFARECSYGWSFQAEEEPTNYALMAFTSSSSSSSDNELRDKALVDLRKKSEKPEQERDDLKLKLEKFQTLLLASQTNDKTGLGYDNQVFDSSVFDCDEMFSFESDVSMPASPIYNRYQSGEGYSDVPPPYTGTFMPPKPDQVLHDAPTVNETVPTALNVKLSPTKPNKDLSQSNRPTAPIIKDWVSDSEDEYEGEPMTAQKASSFVQTSKHVKSPRPSDKTVEHPILAANPQTDIPKLKGYRNSRNRKACFVCKSLTHLIKDCDYYEKKMGNLQHALKDKGIIDSGCSRHMIGNMSYLTDFEEINGGYVAFGGNPKGGKITRKCKIRTNTECIVLSPEFKLPDDNQVLLRVPRENNMYNVDLKNIVPSGDLTCLFAKATLYESNLCHRRLNHINFKTMNKLFYGMKGIKREFSVPRTPQQNGIAKRKNRTLIEAARTMLADSLLPIPFWAEAVNTACYVQNRVLVTKLHNKTPYELLLGRTPSIGFMRPFGCHVTILNTLDPLGKFDGKADEGFLVGYSVSSKAFRVFISRTQIVQETLHIILLENKPNVARSGPTWLFDIDTLTKSMDYQPVTACNQSNPSACVQEQFDAKKAGEGNVQQYMLFPLWSSGSKDPQNTDDDATFEVKEHEFEVEKPESEVHVSLSSSAKTKKHDDKTKRKAKGKSHVELSTGYRNLSDEFEYFSNNIINEVNAASTPVPAAGPTHGKYSYVDPSQYTYDLKMPALEDITYSYDEEDVGAEAHFSNLETTITVSPIPTARVHKEHHVTQIIGHLSLVSQTRSMNRMVKDQGRITQINNEDFHTCMFACYLSQEEPKREEGIDYEEVFAPVARIEDISLLFSLCLLYELYGFEDPNYPDKVYKVVKALMVYIKLLEPDLCKAFEKLMKDKFQMSSMGELTFFLGLQVKQKQDVIFTSQDKYVAKILRKFGLTDGKSASTPIDTEKPLLKDPDVAYSDSDYTGASLDRKSTTGGCQFLGCRLISWQCKKQTVVAISSTEAAYVAATSCCAQVNDVVRLQALIDRKKVLITEDTIRQALLLDHAESIDCLPSEEIFTELARMGSSMASAVICLATEKSKEQLEEEESRALKRTSESLEEKAAKKQKLDEEVPVVDYEIYTENNKPYYKIIRADGSHQLFLSFLSLLRNFDRENLEILWQIVKERFASLKPKNFSDDFLLTTLTYMFEKPDVEAQV</sequence>